<dbReference type="EMBL" id="BARU01035943">
    <property type="protein sequence ID" value="GAH86209.1"/>
    <property type="molecule type" value="Genomic_DNA"/>
</dbReference>
<name>X1K7G4_9ZZZZ</name>
<accession>X1K7G4</accession>
<reference evidence="1" key="1">
    <citation type="journal article" date="2014" name="Front. Microbiol.">
        <title>High frequency of phylogenetically diverse reductive dehalogenase-homologous genes in deep subseafloor sedimentary metagenomes.</title>
        <authorList>
            <person name="Kawai M."/>
            <person name="Futagami T."/>
            <person name="Toyoda A."/>
            <person name="Takaki Y."/>
            <person name="Nishi S."/>
            <person name="Hori S."/>
            <person name="Arai W."/>
            <person name="Tsubouchi T."/>
            <person name="Morono Y."/>
            <person name="Uchiyama I."/>
            <person name="Ito T."/>
            <person name="Fujiyama A."/>
            <person name="Inagaki F."/>
            <person name="Takami H."/>
        </authorList>
    </citation>
    <scope>NUCLEOTIDE SEQUENCE</scope>
    <source>
        <strain evidence="1">Expedition CK06-06</strain>
    </source>
</reference>
<gene>
    <name evidence="1" type="ORF">S03H2_56202</name>
</gene>
<proteinExistence type="predicted"/>
<evidence type="ECO:0000313" key="1">
    <source>
        <dbReference type="EMBL" id="GAH86209.1"/>
    </source>
</evidence>
<organism evidence="1">
    <name type="scientific">marine sediment metagenome</name>
    <dbReference type="NCBI Taxonomy" id="412755"/>
    <lineage>
        <taxon>unclassified sequences</taxon>
        <taxon>metagenomes</taxon>
        <taxon>ecological metagenomes</taxon>
    </lineage>
</organism>
<feature type="non-terminal residue" evidence="1">
    <location>
        <position position="128"/>
    </location>
</feature>
<protein>
    <submittedName>
        <fullName evidence="1">Uncharacterized protein</fullName>
    </submittedName>
</protein>
<dbReference type="InterPro" id="IPR045750">
    <property type="entry name" value="DUF6178"/>
</dbReference>
<dbReference type="AlphaFoldDB" id="X1K7G4"/>
<sequence length="128" mass="14980">MQQDAEKKDNKVGEPVSTEREMLLRELNTLPGNKILDRLLEIENPREIVHSLSSGDFYWLVKKIGDEECVPLLDLASTDQWQYLIDLEIWKRDRVDAALSWGWMKRLQQADSGRLIKWLLSEGEVFTH</sequence>
<dbReference type="Pfam" id="PF19676">
    <property type="entry name" value="DUF6178"/>
    <property type="match status" value="1"/>
</dbReference>
<comment type="caution">
    <text evidence="1">The sequence shown here is derived from an EMBL/GenBank/DDBJ whole genome shotgun (WGS) entry which is preliminary data.</text>
</comment>